<accession>A0A1B1V5H7</accession>
<feature type="transmembrane region" description="Helical" evidence="1">
    <location>
        <begin position="86"/>
        <end position="107"/>
    </location>
</feature>
<evidence type="ECO:0000313" key="2">
    <source>
        <dbReference type="EMBL" id="ANW12272.1"/>
    </source>
</evidence>
<dbReference type="EMBL" id="KU659593">
    <property type="protein sequence ID" value="ANW12272.1"/>
    <property type="molecule type" value="Genomic_DNA"/>
</dbReference>
<keyword evidence="1" id="KW-0812">Transmembrane</keyword>
<protein>
    <submittedName>
        <fullName evidence="2">Uncharacterized protein</fullName>
    </submittedName>
</protein>
<keyword evidence="1" id="KW-1133">Transmembrane helix</keyword>
<organism evidence="2">
    <name type="scientific">Malacosoma sp. alphabaculovirus</name>
    <dbReference type="NCBI Taxonomy" id="1881632"/>
    <lineage>
        <taxon>Viruses</taxon>
        <taxon>Viruses incertae sedis</taxon>
        <taxon>Naldaviricetes</taxon>
        <taxon>Lefavirales</taxon>
        <taxon>Baculoviridae</taxon>
        <taxon>Alphabaculovirus</taxon>
    </lineage>
</organism>
<keyword evidence="1" id="KW-0472">Membrane</keyword>
<proteinExistence type="predicted"/>
<name>A0A1B1V5H7_9ABAC</name>
<sequence length="189" mass="21412">MISFISLLLLFGNDACVVTAANRTAIAPDDIVTPSGIVTLKSQHNFKRLLGQNPELTSEILDEFVKELIEQFYSLEKDKNSECYSLYVRVFAFLLLLSIVVVLKLTFKRIYTVVKLKLRDRRLRHNRRPSSIKDTHDNDDADADTAAAAIELSPINNNENVVRGEKETTAKIIKNDIETNETHQCCCLK</sequence>
<evidence type="ECO:0000256" key="1">
    <source>
        <dbReference type="SAM" id="Phobius"/>
    </source>
</evidence>
<reference evidence="2" key="1">
    <citation type="submission" date="2016-01" db="EMBL/GenBank/DDBJ databases">
        <authorList>
            <person name="Oliw E.H."/>
        </authorList>
    </citation>
    <scope>NUCLEOTIDE SEQUENCE</scope>
    <source>
        <strain evidence="2">164</strain>
    </source>
</reference>
<gene>
    <name evidence="2" type="primary">masp1.39</name>
</gene>